<feature type="transmembrane region" description="Helical" evidence="7">
    <location>
        <begin position="95"/>
        <end position="113"/>
    </location>
</feature>
<dbReference type="PANTHER" id="PTHR12906:SF0">
    <property type="entry name" value="GEL COMPLEX SUBUNIT OPTI"/>
    <property type="match status" value="1"/>
</dbReference>
<evidence type="ECO:0000256" key="5">
    <source>
        <dbReference type="ARBA" id="ARBA00022989"/>
    </source>
</evidence>
<feature type="transmembrane region" description="Helical" evidence="7">
    <location>
        <begin position="31"/>
        <end position="50"/>
    </location>
</feature>
<proteinExistence type="inferred from homology"/>
<protein>
    <recommendedName>
        <fullName evidence="10">Rab5-interacting protein</fullName>
    </recommendedName>
</protein>
<reference evidence="8" key="1">
    <citation type="submission" date="2024-02" db="EMBL/GenBank/DDBJ databases">
        <authorList>
            <consortium name="ELIXIR-Norway"/>
            <consortium name="Elixir Norway"/>
        </authorList>
    </citation>
    <scope>NUCLEOTIDE SEQUENCE</scope>
</reference>
<name>A0ABP0UKB0_9BRYO</name>
<evidence type="ECO:0000256" key="6">
    <source>
        <dbReference type="ARBA" id="ARBA00023136"/>
    </source>
</evidence>
<keyword evidence="6 7" id="KW-0472">Membrane</keyword>
<dbReference type="Pfam" id="PF07019">
    <property type="entry name" value="EMC6"/>
    <property type="match status" value="1"/>
</dbReference>
<dbReference type="InterPro" id="IPR010742">
    <property type="entry name" value="RCAF1"/>
</dbReference>
<keyword evidence="5 7" id="KW-1133">Transmembrane helix</keyword>
<evidence type="ECO:0000313" key="9">
    <source>
        <dbReference type="Proteomes" id="UP001497512"/>
    </source>
</evidence>
<comment type="subcellular location">
    <subcellularLocation>
        <location evidence="1">Endoplasmic reticulum membrane</location>
        <topology evidence="1">Multi-pass membrane protein</topology>
    </subcellularLocation>
</comment>
<evidence type="ECO:0000256" key="1">
    <source>
        <dbReference type="ARBA" id="ARBA00004477"/>
    </source>
</evidence>
<keyword evidence="3 7" id="KW-0812">Transmembrane</keyword>
<gene>
    <name evidence="8" type="ORF">CSSPTR1EN2_LOCUS16773</name>
</gene>
<evidence type="ECO:0000256" key="7">
    <source>
        <dbReference type="SAM" id="Phobius"/>
    </source>
</evidence>
<evidence type="ECO:0000256" key="2">
    <source>
        <dbReference type="ARBA" id="ARBA00009436"/>
    </source>
</evidence>
<evidence type="ECO:0008006" key="10">
    <source>
        <dbReference type="Google" id="ProtNLM"/>
    </source>
</evidence>
<dbReference type="InterPro" id="IPR029008">
    <property type="entry name" value="EMC6-like"/>
</dbReference>
<evidence type="ECO:0000256" key="4">
    <source>
        <dbReference type="ARBA" id="ARBA00022824"/>
    </source>
</evidence>
<evidence type="ECO:0000256" key="3">
    <source>
        <dbReference type="ARBA" id="ARBA00022692"/>
    </source>
</evidence>
<evidence type="ECO:0000313" key="8">
    <source>
        <dbReference type="EMBL" id="CAK9223321.1"/>
    </source>
</evidence>
<sequence length="115" mass="12657">MEHSSGGFGKAQELCIDPVKDQTSVDKLGDVLHWLRQATALLCGVVWGVIPLTGAIWLLFFLVLSTGVVFGYYSLILKVDEEEFGGHGSLLQEGLFASVTLFLLAWILVYSLIHF</sequence>
<dbReference type="PANTHER" id="PTHR12906">
    <property type="entry name" value="PROTEIN C20ORF24 RAB5-INTERACTING PROTEIN"/>
    <property type="match status" value="1"/>
</dbReference>
<organism evidence="8 9">
    <name type="scientific">Sphagnum troendelagicum</name>
    <dbReference type="NCBI Taxonomy" id="128251"/>
    <lineage>
        <taxon>Eukaryota</taxon>
        <taxon>Viridiplantae</taxon>
        <taxon>Streptophyta</taxon>
        <taxon>Embryophyta</taxon>
        <taxon>Bryophyta</taxon>
        <taxon>Sphagnophytina</taxon>
        <taxon>Sphagnopsida</taxon>
        <taxon>Sphagnales</taxon>
        <taxon>Sphagnaceae</taxon>
        <taxon>Sphagnum</taxon>
    </lineage>
</organism>
<feature type="transmembrane region" description="Helical" evidence="7">
    <location>
        <begin position="57"/>
        <end position="75"/>
    </location>
</feature>
<dbReference type="EMBL" id="OZ019896">
    <property type="protein sequence ID" value="CAK9223321.1"/>
    <property type="molecule type" value="Genomic_DNA"/>
</dbReference>
<dbReference type="Proteomes" id="UP001497512">
    <property type="component" value="Chromosome 4"/>
</dbReference>
<keyword evidence="9" id="KW-1185">Reference proteome</keyword>
<keyword evidence="4" id="KW-0256">Endoplasmic reticulum</keyword>
<comment type="similarity">
    <text evidence="2">Belongs to the EMC6 family.</text>
</comment>
<accession>A0ABP0UKB0</accession>